<sequence>MASSQFPFDENRKVPATLEQFVQYQILETIRRQPEPKALDPQLLLVCGRRAAEIKARLPQYQNSRKDFAQLTAMRHVLLWRTFPFNDLPVEIVSNIFRYAVWSSANSPEGILLRFRLTWVCRRWRNIATCDQTLWNTIWFKDAKVGYQLSKLYFERAGTTTLDLRIEDDSKTRLIQDQPMTGDDMERVLDIIMSKSSQIRMIIVVVELWPPVLVLLDRLHRTSQSLQQLERVEVHRTGRPYQWDGPHYPLGDYEHALTLCNGRTERVNFLCLNGVHIDWETSYITNLVNLDLRRMPPELGPSLERFRCVLESSPKLKKLSLDGAGPIMPTGWATHSYPPVFLPRLETLILGDCAVTYAIFCAGIIHAPGVRELIVLNFRGPDHTPVLQALTGKFPELLIISVFSLDIRKSPWSRRIVVRWLLSIPKIKFMRVGMMKATLMAHFFLDGRLHIDDDIPLTLTPEEENAILANGSRIILCPELEAFEGQHIDVDTMVQFIYGRKKFGVPLRKLYIHQNWLQDMTPDEKNKIQEQGYEHDFIDVTVPMSTTPYERSLWKQLRGG</sequence>
<evidence type="ECO:0000313" key="1">
    <source>
        <dbReference type="EMBL" id="KAI9512513.1"/>
    </source>
</evidence>
<organism evidence="1 2">
    <name type="scientific">Russula earlei</name>
    <dbReference type="NCBI Taxonomy" id="71964"/>
    <lineage>
        <taxon>Eukaryota</taxon>
        <taxon>Fungi</taxon>
        <taxon>Dikarya</taxon>
        <taxon>Basidiomycota</taxon>
        <taxon>Agaricomycotina</taxon>
        <taxon>Agaricomycetes</taxon>
        <taxon>Russulales</taxon>
        <taxon>Russulaceae</taxon>
        <taxon>Russula</taxon>
    </lineage>
</organism>
<dbReference type="Proteomes" id="UP001207468">
    <property type="component" value="Unassembled WGS sequence"/>
</dbReference>
<name>A0ACC0ULT6_9AGAM</name>
<dbReference type="EMBL" id="JAGFNK010000008">
    <property type="protein sequence ID" value="KAI9512513.1"/>
    <property type="molecule type" value="Genomic_DNA"/>
</dbReference>
<keyword evidence="2" id="KW-1185">Reference proteome</keyword>
<evidence type="ECO:0000313" key="2">
    <source>
        <dbReference type="Proteomes" id="UP001207468"/>
    </source>
</evidence>
<proteinExistence type="predicted"/>
<comment type="caution">
    <text evidence="1">The sequence shown here is derived from an EMBL/GenBank/DDBJ whole genome shotgun (WGS) entry which is preliminary data.</text>
</comment>
<gene>
    <name evidence="1" type="ORF">F5148DRAFT_849456</name>
</gene>
<accession>A0ACC0ULT6</accession>
<reference evidence="1" key="1">
    <citation type="submission" date="2021-03" db="EMBL/GenBank/DDBJ databases">
        <title>Evolutionary priming and transition to the ectomycorrhizal habit in an iconic lineage of mushroom-forming fungi: is preadaptation a requirement?</title>
        <authorList>
            <consortium name="DOE Joint Genome Institute"/>
            <person name="Looney B.P."/>
            <person name="Miyauchi S."/>
            <person name="Morin E."/>
            <person name="Drula E."/>
            <person name="Courty P.E."/>
            <person name="Chicoki N."/>
            <person name="Fauchery L."/>
            <person name="Kohler A."/>
            <person name="Kuo A."/>
            <person name="LaButti K."/>
            <person name="Pangilinan J."/>
            <person name="Lipzen A."/>
            <person name="Riley R."/>
            <person name="Andreopoulos W."/>
            <person name="He G."/>
            <person name="Johnson J."/>
            <person name="Barry K.W."/>
            <person name="Grigoriev I.V."/>
            <person name="Nagy L."/>
            <person name="Hibbett D."/>
            <person name="Henrissat B."/>
            <person name="Matheny P.B."/>
            <person name="Labbe J."/>
            <person name="Martin A.F."/>
        </authorList>
    </citation>
    <scope>NUCLEOTIDE SEQUENCE</scope>
    <source>
        <strain evidence="1">BPL698</strain>
    </source>
</reference>
<protein>
    <submittedName>
        <fullName evidence="1">Uncharacterized protein</fullName>
    </submittedName>
</protein>